<accession>Q9AMZ7</accession>
<organism evidence="1">
    <name type="scientific">Bradyrhizobium japonicum</name>
    <dbReference type="NCBI Taxonomy" id="375"/>
    <lineage>
        <taxon>Bacteria</taxon>
        <taxon>Pseudomonadati</taxon>
        <taxon>Pseudomonadota</taxon>
        <taxon>Alphaproteobacteria</taxon>
        <taxon>Hyphomicrobiales</taxon>
        <taxon>Nitrobacteraceae</taxon>
        <taxon>Bradyrhizobium</taxon>
    </lineage>
</organism>
<name>Q9AMZ7_BRAJP</name>
<dbReference type="AlphaFoldDB" id="Q9AMZ7"/>
<proteinExistence type="predicted"/>
<dbReference type="EMBL" id="AH010242">
    <property type="protein sequence ID" value="AAG60984.1"/>
    <property type="molecule type" value="Genomic_DNA"/>
</dbReference>
<sequence>MGFPTHQSRSKLTDHRARLVVVPEPKRSSLQSIGIALLAIASDSTSVLPEE</sequence>
<evidence type="ECO:0000313" key="1">
    <source>
        <dbReference type="EMBL" id="AAG60984.1"/>
    </source>
</evidence>
<protein>
    <submittedName>
        <fullName evidence="1">ID696</fullName>
    </submittedName>
</protein>
<gene>
    <name evidence="1" type="primary">id696</name>
</gene>
<reference evidence="1" key="1">
    <citation type="journal article" date="2001" name="J. Bacteriol.">
        <title>Potential symbiosis-specific genes uncovered by sequencing a 410-kb DNA region of the Bradyrhizobium japonicum chromosome.</title>
        <authorList>
            <person name="Gottfert M."/>
            <person name="Rothlisberger S."/>
            <person name="Kundig C."/>
            <person name="Beck C."/>
            <person name="Marty R."/>
            <person name="Hennecke H."/>
        </authorList>
    </citation>
    <scope>NUCLEOTIDE SEQUENCE</scope>
    <source>
        <strain evidence="1">110spc4</strain>
    </source>
</reference>